<organism evidence="1 2">
    <name type="scientific">Desulfomicrobium norvegicum (strain DSM 1741 / NCIMB 8310)</name>
    <name type="common">Desulfovibrio baculatus (strain Norway 4)</name>
    <name type="synonym">Desulfovibrio desulfuricans (strain Norway 4)</name>
    <dbReference type="NCBI Taxonomy" id="52561"/>
    <lineage>
        <taxon>Bacteria</taxon>
        <taxon>Pseudomonadati</taxon>
        <taxon>Thermodesulfobacteriota</taxon>
        <taxon>Desulfovibrionia</taxon>
        <taxon>Desulfovibrionales</taxon>
        <taxon>Desulfomicrobiaceae</taxon>
        <taxon>Desulfomicrobium</taxon>
    </lineage>
</organism>
<evidence type="ECO:0000313" key="2">
    <source>
        <dbReference type="Proteomes" id="UP000199581"/>
    </source>
</evidence>
<evidence type="ECO:0000313" key="1">
    <source>
        <dbReference type="EMBL" id="SFM21947.1"/>
    </source>
</evidence>
<reference evidence="1 2" key="1">
    <citation type="submission" date="2016-10" db="EMBL/GenBank/DDBJ databases">
        <authorList>
            <person name="Varghese N."/>
            <person name="Submissions S."/>
        </authorList>
    </citation>
    <scope>NUCLEOTIDE SEQUENCE [LARGE SCALE GENOMIC DNA]</scope>
    <source>
        <strain evidence="1 2">DSM 1741</strain>
    </source>
</reference>
<dbReference type="RefSeq" id="WP_092194578.1">
    <property type="nucleotide sequence ID" value="NZ_FOTO01000022.1"/>
</dbReference>
<dbReference type="EMBL" id="FOTO01000022">
    <property type="protein sequence ID" value="SFM21947.1"/>
    <property type="molecule type" value="Genomic_DNA"/>
</dbReference>
<sequence>MKKKYDSASGITINQLRNYQETLEKAIKLCEKHKNSYFFGGYSTKDRTWHEDKNSMESKFVVYTLGELEIYIQTTYSCAHTYFSSEFHLNDERRDLRIARKALRIITDQINTKIELGIE</sequence>
<dbReference type="AlphaFoldDB" id="A0A8G2F671"/>
<comment type="caution">
    <text evidence="1">The sequence shown here is derived from an EMBL/GenBank/DDBJ whole genome shotgun (WGS) entry which is preliminary data.</text>
</comment>
<gene>
    <name evidence="1" type="ORF">SAMN05421830_12216</name>
</gene>
<accession>A0A8G2F671</accession>
<keyword evidence="2" id="KW-1185">Reference proteome</keyword>
<protein>
    <submittedName>
        <fullName evidence="1">Uncharacterized protein</fullName>
    </submittedName>
</protein>
<name>A0A8G2F671_DESNO</name>
<dbReference type="Proteomes" id="UP000199581">
    <property type="component" value="Unassembled WGS sequence"/>
</dbReference>
<proteinExistence type="predicted"/>
<dbReference type="OrthoDB" id="9853392at2"/>